<comment type="catalytic activity">
    <reaction evidence="5">
        <text>beta-D-fructose 6-phosphate + UDP-alpha-D-glucose = sucrose 6(F)-phosphate + UDP + H(+)</text>
        <dbReference type="Rhea" id="RHEA:22172"/>
        <dbReference type="ChEBI" id="CHEBI:15378"/>
        <dbReference type="ChEBI" id="CHEBI:57634"/>
        <dbReference type="ChEBI" id="CHEBI:57723"/>
        <dbReference type="ChEBI" id="CHEBI:58223"/>
        <dbReference type="ChEBI" id="CHEBI:58885"/>
        <dbReference type="EC" id="2.4.1.14"/>
    </reaction>
</comment>
<evidence type="ECO:0000256" key="4">
    <source>
        <dbReference type="ARBA" id="ARBA00022679"/>
    </source>
</evidence>
<feature type="domain" description="Sucrose phosphatase-like" evidence="8">
    <location>
        <begin position="486"/>
        <end position="721"/>
    </location>
</feature>
<dbReference type="InterPro" id="IPR000368">
    <property type="entry name" value="Sucrose_synth_GT-B1"/>
</dbReference>
<dbReference type="InterPro" id="IPR044161">
    <property type="entry name" value="SPS"/>
</dbReference>
<dbReference type="Pfam" id="PF00534">
    <property type="entry name" value="Glycos_transf_1"/>
    <property type="match status" value="1"/>
</dbReference>
<dbReference type="SFLD" id="SFLDG01140">
    <property type="entry name" value="C2.B:_Phosphomannomutase_and_P"/>
    <property type="match status" value="1"/>
</dbReference>
<keyword evidence="10" id="KW-1185">Reference proteome</keyword>
<evidence type="ECO:0000256" key="5">
    <source>
        <dbReference type="ARBA" id="ARBA00047471"/>
    </source>
</evidence>
<evidence type="ECO:0000256" key="1">
    <source>
        <dbReference type="ARBA" id="ARBA00006530"/>
    </source>
</evidence>
<gene>
    <name evidence="9" type="ORF">dnl_43730</name>
</gene>
<evidence type="ECO:0000256" key="3">
    <source>
        <dbReference type="ARBA" id="ARBA00022676"/>
    </source>
</evidence>
<dbReference type="EC" id="2.4.1.14" evidence="2"/>
<dbReference type="Gene3D" id="3.40.50.2000">
    <property type="entry name" value="Glycogen Phosphorylase B"/>
    <property type="match status" value="2"/>
</dbReference>
<evidence type="ECO:0000259" key="7">
    <source>
        <dbReference type="Pfam" id="PF00862"/>
    </source>
</evidence>
<dbReference type="InterPro" id="IPR012822">
    <property type="entry name" value="SucroseP_synth_GlycoTrfase_dom"/>
</dbReference>
<name>A0A975BAZ1_9BACT</name>
<dbReference type="GO" id="GO:0016791">
    <property type="term" value="F:phosphatase activity"/>
    <property type="evidence" value="ECO:0007669"/>
    <property type="project" value="UniProtKB-ARBA"/>
</dbReference>
<dbReference type="SUPFAM" id="SSF56784">
    <property type="entry name" value="HAD-like"/>
    <property type="match status" value="1"/>
</dbReference>
<dbReference type="NCBIfam" id="TIGR02471">
    <property type="entry name" value="sucr_syn_bact_C"/>
    <property type="match status" value="1"/>
</dbReference>
<dbReference type="AlphaFoldDB" id="A0A975BAZ1"/>
<feature type="domain" description="Glycosyl transferase family 1" evidence="6">
    <location>
        <begin position="262"/>
        <end position="436"/>
    </location>
</feature>
<dbReference type="InterPro" id="IPR006379">
    <property type="entry name" value="HAD-SF_hydro_IIB"/>
</dbReference>
<dbReference type="RefSeq" id="WP_207687981.1">
    <property type="nucleotide sequence ID" value="NZ_CP061799.1"/>
</dbReference>
<dbReference type="InterPro" id="IPR023214">
    <property type="entry name" value="HAD_sf"/>
</dbReference>
<dbReference type="SFLD" id="SFLDS00003">
    <property type="entry name" value="Haloacid_Dehalogenase"/>
    <property type="match status" value="1"/>
</dbReference>
<dbReference type="EMBL" id="CP061799">
    <property type="protein sequence ID" value="QTA82012.1"/>
    <property type="molecule type" value="Genomic_DNA"/>
</dbReference>
<evidence type="ECO:0000259" key="6">
    <source>
        <dbReference type="Pfam" id="PF00534"/>
    </source>
</evidence>
<dbReference type="InterPro" id="IPR006380">
    <property type="entry name" value="SPP-like_dom"/>
</dbReference>
<dbReference type="KEGG" id="dli:dnl_43730"/>
<organism evidence="9 10">
    <name type="scientific">Desulfonema limicola</name>
    <dbReference type="NCBI Taxonomy" id="45656"/>
    <lineage>
        <taxon>Bacteria</taxon>
        <taxon>Pseudomonadati</taxon>
        <taxon>Thermodesulfobacteriota</taxon>
        <taxon>Desulfobacteria</taxon>
        <taxon>Desulfobacterales</taxon>
        <taxon>Desulfococcaceae</taxon>
        <taxon>Desulfonema</taxon>
    </lineage>
</organism>
<comment type="similarity">
    <text evidence="1">Belongs to the glycosyltransferase 1 family.</text>
</comment>
<dbReference type="Pfam" id="PF05116">
    <property type="entry name" value="S6PP"/>
    <property type="match status" value="1"/>
</dbReference>
<keyword evidence="4" id="KW-0808">Transferase</keyword>
<evidence type="ECO:0000259" key="8">
    <source>
        <dbReference type="Pfam" id="PF05116"/>
    </source>
</evidence>
<dbReference type="SFLD" id="SFLDG01141">
    <property type="entry name" value="C2.B.1:_Sucrose_Phosphatase_Li"/>
    <property type="match status" value="1"/>
</dbReference>
<protein>
    <recommendedName>
        <fullName evidence="2">sucrose-phosphate synthase</fullName>
        <ecNumber evidence="2">2.4.1.14</ecNumber>
    </recommendedName>
</protein>
<dbReference type="Proteomes" id="UP000663720">
    <property type="component" value="Chromosome"/>
</dbReference>
<dbReference type="NCBIfam" id="TIGR01484">
    <property type="entry name" value="HAD-SF-IIB"/>
    <property type="match status" value="1"/>
</dbReference>
<dbReference type="InterPro" id="IPR001296">
    <property type="entry name" value="Glyco_trans_1"/>
</dbReference>
<dbReference type="Pfam" id="PF00862">
    <property type="entry name" value="GT-B_Sucrose_synth"/>
    <property type="match status" value="1"/>
</dbReference>
<evidence type="ECO:0000313" key="10">
    <source>
        <dbReference type="Proteomes" id="UP000663720"/>
    </source>
</evidence>
<dbReference type="SUPFAM" id="SSF53756">
    <property type="entry name" value="UDP-Glycosyltransferase/glycogen phosphorylase"/>
    <property type="match status" value="1"/>
</dbReference>
<evidence type="ECO:0000256" key="2">
    <source>
        <dbReference type="ARBA" id="ARBA00012536"/>
    </source>
</evidence>
<dbReference type="NCBIfam" id="TIGR01482">
    <property type="entry name" value="SPP-subfamily"/>
    <property type="match status" value="1"/>
</dbReference>
<keyword evidence="3" id="KW-0328">Glycosyltransferase</keyword>
<reference evidence="9" key="1">
    <citation type="journal article" date="2021" name="Microb. Physiol.">
        <title>Proteogenomic Insights into the Physiology of Marine, Sulfate-Reducing, Filamentous Desulfonema limicola and Desulfonema magnum.</title>
        <authorList>
            <person name="Schnaars V."/>
            <person name="Wohlbrand L."/>
            <person name="Scheve S."/>
            <person name="Hinrichs C."/>
            <person name="Reinhardt R."/>
            <person name="Rabus R."/>
        </authorList>
    </citation>
    <scope>NUCLEOTIDE SEQUENCE</scope>
    <source>
        <strain evidence="9">5ac10</strain>
    </source>
</reference>
<dbReference type="PANTHER" id="PTHR46039:SF5">
    <property type="entry name" value="SUCROSE-PHOSPHATE SYNTHASE 3-RELATED"/>
    <property type="match status" value="1"/>
</dbReference>
<feature type="domain" description="Sucrose synthase first GT-B" evidence="7">
    <location>
        <begin position="8"/>
        <end position="209"/>
    </location>
</feature>
<sequence length="728" mass="84053">MKKKGLYIQMFSIHGLLRAENMEMGRDADTGGQINYVVELARALSQIKNVRQIDLFTRLISDKTVSEDYSRPVEQVNEKFRIVRIRCGGLKYIRKELLWPHLDEYVDKTISFIKKENMLPDIVHGHYPDAGYIAMELAQMFGIPFIYTGHSLGRVKKQKLLAQGMKEADIIKKFRIDTRIEKEEDILEFADMVITSTNQEIKEQYGMYRNKDLPSYILIPPGLDIEKFYPYYHDLLPENEKDEDAMYAKASVIKELDRFFTYPDKPLILSICRPDKRKNIQGLVKAYGEDKELQLMANLAIFAGIRKDIVQMEENEKNVLTEMLLLMDKYDLYGKMAIPKKHNFQHEVPELYRITGTKRGVFINPALTEPFGLTLLEASAAGVPIVATNDGGPNDIIKNCQNGLLVDPEDTKAIAGALKKIITEPDKWDVYSKNGIQNVRKFYTWLYHGEQYLKQIEKLFSKIKEPGIEKTRHLNPIGKRLASLNHFIVSDIDNTLIGEHNPGLEELIKLLDQEKNRIGFAVATGRTVNSAVEYLQEHNVPVPDIVISSVGSEIYYGKILHYDKGWETHISSKWKRDRIFNLLKQFDFLEYQEESCQRQFKISYNMEPGKDRLTAIHNLLLKNKCRSHLVYSHEKYLDILPYRASKGKAIRYLSYKWEIPLNNFLVCGDSGNDEEMLRGEPLGVVVGNFSPELQNLKGHRRIYFANQNCALGILEAVKKYNFLEKTKN</sequence>
<dbReference type="InterPro" id="IPR012821">
    <property type="entry name" value="Sucrose_P_synth_Pase-like_dom"/>
</dbReference>
<evidence type="ECO:0000313" key="9">
    <source>
        <dbReference type="EMBL" id="QTA82012.1"/>
    </source>
</evidence>
<dbReference type="GO" id="GO:0046524">
    <property type="term" value="F:sucrose-phosphate synthase activity"/>
    <property type="evidence" value="ECO:0007669"/>
    <property type="project" value="UniProtKB-EC"/>
</dbReference>
<dbReference type="Gene3D" id="3.90.1070.10">
    <property type="match status" value="1"/>
</dbReference>
<dbReference type="NCBIfam" id="TIGR02472">
    <property type="entry name" value="sucr_P_syn_N"/>
    <property type="match status" value="1"/>
</dbReference>
<dbReference type="InterPro" id="IPR036412">
    <property type="entry name" value="HAD-like_sf"/>
</dbReference>
<proteinExistence type="inferred from homology"/>
<dbReference type="PANTHER" id="PTHR46039">
    <property type="entry name" value="SUCROSE-PHOSPHATE SYNTHASE 3-RELATED"/>
    <property type="match status" value="1"/>
</dbReference>
<dbReference type="Gene3D" id="3.40.50.1000">
    <property type="entry name" value="HAD superfamily/HAD-like"/>
    <property type="match status" value="1"/>
</dbReference>
<accession>A0A975BAZ1</accession>